<protein>
    <submittedName>
        <fullName evidence="1">Uncharacterized protein</fullName>
    </submittedName>
</protein>
<evidence type="ECO:0000313" key="2">
    <source>
        <dbReference type="Proteomes" id="UP001140510"/>
    </source>
</evidence>
<dbReference type="AlphaFoldDB" id="A0A9W8ZG58"/>
<keyword evidence="2" id="KW-1185">Reference proteome</keyword>
<reference evidence="1" key="1">
    <citation type="submission" date="2022-10" db="EMBL/GenBank/DDBJ databases">
        <title>Tapping the CABI collections for fungal endophytes: first genome assemblies for Collariella, Neodidymelliopsis, Ascochyta clinopodiicola, Didymella pomorum, Didymosphaeria variabile, Neocosmospora piperis and Neocucurbitaria cava.</title>
        <authorList>
            <person name="Hill R."/>
        </authorList>
    </citation>
    <scope>NUCLEOTIDE SEQUENCE</scope>
    <source>
        <strain evidence="1">IMI 355091</strain>
    </source>
</reference>
<gene>
    <name evidence="1" type="ORF">N0V91_004629</name>
</gene>
<sequence length="177" mass="19551">MIKSHCLGLFYGAICGVEVRSNHMVALVVRPPQGGLKARKDGTCIKLERVYFDRSTVSLQALIAVSLPCSLDLTAYNKAGHAMRSQTIEYTPKFGDRDRLISTMLSVPVDIPYASWISVSGNILPIDNVQFGRIYGLLLKLSVYVRNATDNVVTIVTTVVSGDVKYTPYNTPEECQY</sequence>
<dbReference type="EMBL" id="JAPEVA010000027">
    <property type="protein sequence ID" value="KAJ4406420.1"/>
    <property type="molecule type" value="Genomic_DNA"/>
</dbReference>
<dbReference type="Proteomes" id="UP001140510">
    <property type="component" value="Unassembled WGS sequence"/>
</dbReference>
<name>A0A9W8ZG58_9PLEO</name>
<accession>A0A9W8ZG58</accession>
<proteinExistence type="predicted"/>
<evidence type="ECO:0000313" key="1">
    <source>
        <dbReference type="EMBL" id="KAJ4406420.1"/>
    </source>
</evidence>
<comment type="caution">
    <text evidence="1">The sequence shown here is derived from an EMBL/GenBank/DDBJ whole genome shotgun (WGS) entry which is preliminary data.</text>
</comment>
<organism evidence="1 2">
    <name type="scientific">Didymella pomorum</name>
    <dbReference type="NCBI Taxonomy" id="749634"/>
    <lineage>
        <taxon>Eukaryota</taxon>
        <taxon>Fungi</taxon>
        <taxon>Dikarya</taxon>
        <taxon>Ascomycota</taxon>
        <taxon>Pezizomycotina</taxon>
        <taxon>Dothideomycetes</taxon>
        <taxon>Pleosporomycetidae</taxon>
        <taxon>Pleosporales</taxon>
        <taxon>Pleosporineae</taxon>
        <taxon>Didymellaceae</taxon>
        <taxon>Didymella</taxon>
    </lineage>
</organism>